<keyword evidence="1" id="KW-0175">Coiled coil</keyword>
<evidence type="ECO:0000256" key="1">
    <source>
        <dbReference type="SAM" id="Coils"/>
    </source>
</evidence>
<protein>
    <submittedName>
        <fullName evidence="2">Uncharacterized protein</fullName>
    </submittedName>
</protein>
<evidence type="ECO:0000313" key="2">
    <source>
        <dbReference type="EMBL" id="ABM04198.1"/>
    </source>
</evidence>
<dbReference type="STRING" id="357804.Ping_2467"/>
<proteinExistence type="predicted"/>
<dbReference type="KEGG" id="pin:Ping_2467"/>
<reference evidence="2 3" key="1">
    <citation type="submission" date="2007-01" db="EMBL/GenBank/DDBJ databases">
        <title>Complete sequence of Psychromonas ingrahamii 37.</title>
        <authorList>
            <consortium name="US DOE Joint Genome Institute"/>
            <person name="Copeland A."/>
            <person name="Lucas S."/>
            <person name="Lapidus A."/>
            <person name="Barry K."/>
            <person name="Detter J.C."/>
            <person name="Glavina del Rio T."/>
            <person name="Hammon N."/>
            <person name="Israni S."/>
            <person name="Dalin E."/>
            <person name="Tice H."/>
            <person name="Pitluck S."/>
            <person name="Thompson L.S."/>
            <person name="Brettin T."/>
            <person name="Bruce D."/>
            <person name="Han C."/>
            <person name="Tapia R."/>
            <person name="Schmutz J."/>
            <person name="Larimer F."/>
            <person name="Land M."/>
            <person name="Hauser L."/>
            <person name="Kyrpides N."/>
            <person name="Ivanova N."/>
            <person name="Staley J."/>
            <person name="Richardson P."/>
        </authorList>
    </citation>
    <scope>NUCLEOTIDE SEQUENCE [LARGE SCALE GENOMIC DNA]</scope>
    <source>
        <strain evidence="2 3">37</strain>
    </source>
</reference>
<dbReference type="HOGENOM" id="CLU_1947027_0_0_6"/>
<dbReference type="EMBL" id="CP000510">
    <property type="protein sequence ID" value="ABM04198.1"/>
    <property type="molecule type" value="Genomic_DNA"/>
</dbReference>
<sequence>MLYKVSDRKHIYAAYYSSNNTQCYYTSSAFCLLRANSCGSNWDGKRLFLFLFLKTQAGKQLLEYTFRDFSVNLMALLRLTPRQVNLLELPQLGEDQAKKLDERFNNLSIKTNKIKELKEEIQVAMSTRI</sequence>
<evidence type="ECO:0000313" key="3">
    <source>
        <dbReference type="Proteomes" id="UP000000639"/>
    </source>
</evidence>
<keyword evidence="3" id="KW-1185">Reference proteome</keyword>
<dbReference type="Proteomes" id="UP000000639">
    <property type="component" value="Chromosome"/>
</dbReference>
<dbReference type="AlphaFoldDB" id="A1SXI3"/>
<dbReference type="RefSeq" id="WP_011770758.1">
    <property type="nucleotide sequence ID" value="NC_008709.1"/>
</dbReference>
<organism evidence="2 3">
    <name type="scientific">Psychromonas ingrahamii (strain DSM 17664 / CCUG 51855 / 37)</name>
    <dbReference type="NCBI Taxonomy" id="357804"/>
    <lineage>
        <taxon>Bacteria</taxon>
        <taxon>Pseudomonadati</taxon>
        <taxon>Pseudomonadota</taxon>
        <taxon>Gammaproteobacteria</taxon>
        <taxon>Alteromonadales</taxon>
        <taxon>Psychromonadaceae</taxon>
        <taxon>Psychromonas</taxon>
    </lineage>
</organism>
<name>A1SXI3_PSYIN</name>
<accession>A1SXI3</accession>
<feature type="coiled-coil region" evidence="1">
    <location>
        <begin position="100"/>
        <end position="127"/>
    </location>
</feature>
<gene>
    <name evidence="2" type="ordered locus">Ping_2467</name>
</gene>